<organism evidence="3 4">
    <name type="scientific">Mycobacterium florentinum</name>
    <dbReference type="NCBI Taxonomy" id="292462"/>
    <lineage>
        <taxon>Bacteria</taxon>
        <taxon>Bacillati</taxon>
        <taxon>Actinomycetota</taxon>
        <taxon>Actinomycetes</taxon>
        <taxon>Mycobacteriales</taxon>
        <taxon>Mycobacteriaceae</taxon>
        <taxon>Mycobacterium</taxon>
        <taxon>Mycobacterium simiae complex</taxon>
    </lineage>
</organism>
<dbReference type="AlphaFoldDB" id="A0A1X1UCA0"/>
<keyword evidence="4" id="KW-1185">Reference proteome</keyword>
<dbReference type="STRING" id="292462.AWC05_17850"/>
<keyword evidence="1" id="KW-0560">Oxidoreductase</keyword>
<protein>
    <recommendedName>
        <fullName evidence="2">Luciferase-like domain-containing protein</fullName>
    </recommendedName>
</protein>
<comment type="caution">
    <text evidence="3">The sequence shown here is derived from an EMBL/GenBank/DDBJ whole genome shotgun (WGS) entry which is preliminary data.</text>
</comment>
<proteinExistence type="predicted"/>
<feature type="domain" description="Luciferase-like" evidence="2">
    <location>
        <begin position="8"/>
        <end position="317"/>
    </location>
</feature>
<evidence type="ECO:0000313" key="3">
    <source>
        <dbReference type="EMBL" id="ORV54463.1"/>
    </source>
</evidence>
<name>A0A1X1UCA0_MYCFL</name>
<dbReference type="CDD" id="cd01097">
    <property type="entry name" value="Tetrahydromethanopterin_reductase"/>
    <property type="match status" value="1"/>
</dbReference>
<gene>
    <name evidence="3" type="ORF">AWC05_17850</name>
</gene>
<dbReference type="PANTHER" id="PTHR43244:SF1">
    <property type="entry name" value="5,10-METHYLENETETRAHYDROMETHANOPTERIN REDUCTASE"/>
    <property type="match status" value="1"/>
</dbReference>
<dbReference type="PANTHER" id="PTHR43244">
    <property type="match status" value="1"/>
</dbReference>
<dbReference type="InterPro" id="IPR036661">
    <property type="entry name" value="Luciferase-like_sf"/>
</dbReference>
<dbReference type="Pfam" id="PF00296">
    <property type="entry name" value="Bac_luciferase"/>
    <property type="match status" value="1"/>
</dbReference>
<evidence type="ECO:0000256" key="1">
    <source>
        <dbReference type="ARBA" id="ARBA00023002"/>
    </source>
</evidence>
<evidence type="ECO:0000313" key="4">
    <source>
        <dbReference type="Proteomes" id="UP000193010"/>
    </source>
</evidence>
<dbReference type="SUPFAM" id="SSF51679">
    <property type="entry name" value="Bacterial luciferase-like"/>
    <property type="match status" value="1"/>
</dbReference>
<dbReference type="Proteomes" id="UP000193010">
    <property type="component" value="Unassembled WGS sequence"/>
</dbReference>
<dbReference type="InterPro" id="IPR050564">
    <property type="entry name" value="F420-G6PD/mer"/>
</dbReference>
<dbReference type="EMBL" id="LQOV01000008">
    <property type="protein sequence ID" value="ORV54463.1"/>
    <property type="molecule type" value="Genomic_DNA"/>
</dbReference>
<dbReference type="Gene3D" id="3.20.20.30">
    <property type="entry name" value="Luciferase-like domain"/>
    <property type="match status" value="1"/>
</dbReference>
<dbReference type="InterPro" id="IPR011251">
    <property type="entry name" value="Luciferase-like_dom"/>
</dbReference>
<reference evidence="3 4" key="1">
    <citation type="submission" date="2016-01" db="EMBL/GenBank/DDBJ databases">
        <title>The new phylogeny of the genus Mycobacterium.</title>
        <authorList>
            <person name="Tarcisio F."/>
            <person name="Conor M."/>
            <person name="Antonella G."/>
            <person name="Elisabetta G."/>
            <person name="Giulia F.S."/>
            <person name="Sara T."/>
            <person name="Anna F."/>
            <person name="Clotilde B."/>
            <person name="Roberto B."/>
            <person name="Veronica D.S."/>
            <person name="Fabio R."/>
            <person name="Monica P."/>
            <person name="Olivier J."/>
            <person name="Enrico T."/>
            <person name="Nicola S."/>
        </authorList>
    </citation>
    <scope>NUCLEOTIDE SEQUENCE [LARGE SCALE GENOMIC DNA]</scope>
    <source>
        <strain evidence="3 4">DSM 44852</strain>
    </source>
</reference>
<accession>A0A1X1UCA0</accession>
<sequence length="351" mass="37654">MQSVDVNRAALNAAEQVGVDDVWVLDHMMGLTHPAIWPLFPAAQALPDPDALLDPFCVAAALGPTTELPLGTCVTDATRRRGGDLARAALTLHDACRGGFVLGLGSGEAESIVPFGYDYDSPVGNVERALQEIRSMLDHGRMPKGVGRTGLPRDGNKGIPQVWVAAQHPRMLRLTGTYADGWLPLPSSVDRYREQFAIIKAAAASAGRPTPVASLVPATILGESREQVVQTLERLPVARLIAYYLPAATWRTYGLEHPGGPDCRGQADIIPHTIEAERLAEIAETIPVELVEELAWLGNADEIAERIAPYAEAGATHLLLGDVTGTTYAPQQAALVIGEQLPRLRTLLQQL</sequence>
<dbReference type="GO" id="GO:0016705">
    <property type="term" value="F:oxidoreductase activity, acting on paired donors, with incorporation or reduction of molecular oxygen"/>
    <property type="evidence" value="ECO:0007669"/>
    <property type="project" value="InterPro"/>
</dbReference>
<evidence type="ECO:0000259" key="2">
    <source>
        <dbReference type="Pfam" id="PF00296"/>
    </source>
</evidence>